<evidence type="ECO:0000313" key="3">
    <source>
        <dbReference type="Proteomes" id="UP000612899"/>
    </source>
</evidence>
<dbReference type="Pfam" id="PF00583">
    <property type="entry name" value="Acetyltransf_1"/>
    <property type="match status" value="1"/>
</dbReference>
<dbReference type="InterPro" id="IPR000182">
    <property type="entry name" value="GNAT_dom"/>
</dbReference>
<dbReference type="AlphaFoldDB" id="A0A8J3VJA6"/>
<dbReference type="PROSITE" id="PS51186">
    <property type="entry name" value="GNAT"/>
    <property type="match status" value="1"/>
</dbReference>
<proteinExistence type="predicted"/>
<dbReference type="RefSeq" id="WP_203912005.1">
    <property type="nucleotide sequence ID" value="NZ_BONY01000046.1"/>
</dbReference>
<accession>A0A8J3VJA6</accession>
<comment type="caution">
    <text evidence="2">The sequence shown here is derived from an EMBL/GenBank/DDBJ whole genome shotgun (WGS) entry which is preliminary data.</text>
</comment>
<evidence type="ECO:0000313" key="2">
    <source>
        <dbReference type="EMBL" id="GIH08247.1"/>
    </source>
</evidence>
<feature type="domain" description="N-acetyltransferase" evidence="1">
    <location>
        <begin position="26"/>
        <end position="173"/>
    </location>
</feature>
<dbReference type="Proteomes" id="UP000612899">
    <property type="component" value="Unassembled WGS sequence"/>
</dbReference>
<dbReference type="Gene3D" id="3.40.630.30">
    <property type="match status" value="1"/>
</dbReference>
<gene>
    <name evidence="2" type="ORF">Rhe02_63140</name>
</gene>
<dbReference type="InterPro" id="IPR016181">
    <property type="entry name" value="Acyl_CoA_acyltransferase"/>
</dbReference>
<protein>
    <submittedName>
        <fullName evidence="2">N-acetyltransferase</fullName>
    </submittedName>
</protein>
<dbReference type="SUPFAM" id="SSF55729">
    <property type="entry name" value="Acyl-CoA N-acyltransferases (Nat)"/>
    <property type="match status" value="1"/>
</dbReference>
<keyword evidence="3" id="KW-1185">Reference proteome</keyword>
<dbReference type="EMBL" id="BONY01000046">
    <property type="protein sequence ID" value="GIH08247.1"/>
    <property type="molecule type" value="Genomic_DNA"/>
</dbReference>
<organism evidence="2 3">
    <name type="scientific">Rhizocola hellebori</name>
    <dbReference type="NCBI Taxonomy" id="1392758"/>
    <lineage>
        <taxon>Bacteria</taxon>
        <taxon>Bacillati</taxon>
        <taxon>Actinomycetota</taxon>
        <taxon>Actinomycetes</taxon>
        <taxon>Micromonosporales</taxon>
        <taxon>Micromonosporaceae</taxon>
        <taxon>Rhizocola</taxon>
    </lineage>
</organism>
<dbReference type="CDD" id="cd04301">
    <property type="entry name" value="NAT_SF"/>
    <property type="match status" value="1"/>
</dbReference>
<name>A0A8J3VJA6_9ACTN</name>
<reference evidence="2" key="1">
    <citation type="submission" date="2021-01" db="EMBL/GenBank/DDBJ databases">
        <title>Whole genome shotgun sequence of Rhizocola hellebori NBRC 109834.</title>
        <authorList>
            <person name="Komaki H."/>
            <person name="Tamura T."/>
        </authorList>
    </citation>
    <scope>NUCLEOTIDE SEQUENCE</scope>
    <source>
        <strain evidence="2">NBRC 109834</strain>
    </source>
</reference>
<sequence length="181" mass="20665">MEITTWYLEQTAPADLVAVAQPAQPLTIMQAEQPTPEFSRFLYTAVGGPWHWRGRLPWTYRRWQEWLGKPGLETWVVYQHGTPAGYAELVPHDDGAIEVNSFGLLPAFVGKGIGRYFLWWVLDHAWQLTTTRVWLHTCSLDSPHALANYQARGLRVYDIKTGSEDLPDRPPGPWPGAELER</sequence>
<evidence type="ECO:0000259" key="1">
    <source>
        <dbReference type="PROSITE" id="PS51186"/>
    </source>
</evidence>
<dbReference type="GO" id="GO:0016747">
    <property type="term" value="F:acyltransferase activity, transferring groups other than amino-acyl groups"/>
    <property type="evidence" value="ECO:0007669"/>
    <property type="project" value="InterPro"/>
</dbReference>